<feature type="chain" id="PRO_5018979347" evidence="1">
    <location>
        <begin position="30"/>
        <end position="574"/>
    </location>
</feature>
<gene>
    <name evidence="2" type="ORF">DMH04_13090</name>
</gene>
<keyword evidence="1" id="KW-0732">Signal</keyword>
<comment type="caution">
    <text evidence="2">The sequence shown here is derived from an EMBL/GenBank/DDBJ whole genome shotgun (WGS) entry which is preliminary data.</text>
</comment>
<evidence type="ECO:0000313" key="3">
    <source>
        <dbReference type="Proteomes" id="UP000287547"/>
    </source>
</evidence>
<proteinExistence type="predicted"/>
<dbReference type="InterPro" id="IPR059186">
    <property type="entry name" value="SACTE_4363"/>
</dbReference>
<reference evidence="2 3" key="1">
    <citation type="submission" date="2018-05" db="EMBL/GenBank/DDBJ databases">
        <title>Evolution of GPA BGCs.</title>
        <authorList>
            <person name="Waglechner N."/>
            <person name="Wright G.D."/>
        </authorList>
    </citation>
    <scope>NUCLEOTIDE SEQUENCE [LARGE SCALE GENOMIC DNA]</scope>
    <source>
        <strain evidence="2 3">A82846</strain>
    </source>
</reference>
<dbReference type="EMBL" id="QHKI01000008">
    <property type="protein sequence ID" value="RSM86580.1"/>
    <property type="molecule type" value="Genomic_DNA"/>
</dbReference>
<dbReference type="OrthoDB" id="2479530at2"/>
<organism evidence="2 3">
    <name type="scientific">Kibdelosporangium aridum</name>
    <dbReference type="NCBI Taxonomy" id="2030"/>
    <lineage>
        <taxon>Bacteria</taxon>
        <taxon>Bacillati</taxon>
        <taxon>Actinomycetota</taxon>
        <taxon>Actinomycetes</taxon>
        <taxon>Pseudonocardiales</taxon>
        <taxon>Pseudonocardiaceae</taxon>
        <taxon>Kibdelosporangium</taxon>
    </lineage>
</organism>
<dbReference type="CDD" id="cd23669">
    <property type="entry name" value="GH55_SacteLam55A-like"/>
    <property type="match status" value="1"/>
</dbReference>
<dbReference type="Proteomes" id="UP000287547">
    <property type="component" value="Unassembled WGS sequence"/>
</dbReference>
<dbReference type="InterPro" id="IPR011050">
    <property type="entry name" value="Pectin_lyase_fold/virulence"/>
</dbReference>
<evidence type="ECO:0000256" key="1">
    <source>
        <dbReference type="SAM" id="SignalP"/>
    </source>
</evidence>
<protein>
    <submittedName>
        <fullName evidence="2">Coagulation factor 5/8 type domain-containing protein</fullName>
    </submittedName>
</protein>
<sequence>MLVISRRLLRLGVLASLTGALIVTPQAIAAPPDLGPNVIIFTPGTPQATIQQRVNQVFTQQERSQFGANRYAFLFEPGSYNVNINVGYYTQVLGLGMSPDNTNINGAVHVEADWFGGNATHNFWRGAENLAVAPSGGTDRWAVSQAAPYRRMHMKGNLQLDDGGWSSGGFIADSKIDGQIRSGSQQQWYTRDSQIGSWSGANWNMVFTGVAGAPASTFPSPPHTTVAYTPIIREKPFLYADSSRNYHVFVPSVRTSARGTTWQSDAPAGTSIPVSQFFIAKPGTTAAQINAALAQGQHLLVTPGIYRLNQTIQVTRPNTVVLGLGLATLIPENGITALSVADVDGVKIAGILVDAGATNSNTLVQIGPNGSSANHAANPTSLHDMFIRVGGAGVGRATNSLVINSNNVISDHSWIWRGDHGSGVGWNTNTADVGLIVNGDDVTAYGLFVEHYQKYQTIWNGNRGRTYFYQNEMPYDPPNQAAWMNGSTRGYAAYKVANTVTNHEAWGLGSYCNFNVNRSVVGERAFEVPNVPGVRFHSMVTVSLGGAGTINRIINNTGGPSNPQRNVANLANYP</sequence>
<dbReference type="AlphaFoldDB" id="A0A428ZF37"/>
<accession>A0A428ZF37</accession>
<feature type="signal peptide" evidence="1">
    <location>
        <begin position="1"/>
        <end position="29"/>
    </location>
</feature>
<name>A0A428ZF37_KIBAR</name>
<evidence type="ECO:0000313" key="2">
    <source>
        <dbReference type="EMBL" id="RSM86580.1"/>
    </source>
</evidence>
<dbReference type="SUPFAM" id="SSF51126">
    <property type="entry name" value="Pectin lyase-like"/>
    <property type="match status" value="1"/>
</dbReference>